<accession>A0AAW2EKP8</accession>
<evidence type="ECO:0000313" key="2">
    <source>
        <dbReference type="Proteomes" id="UP001430953"/>
    </source>
</evidence>
<keyword evidence="2" id="KW-1185">Reference proteome</keyword>
<evidence type="ECO:0000313" key="1">
    <source>
        <dbReference type="EMBL" id="KAL0102934.1"/>
    </source>
</evidence>
<dbReference type="EMBL" id="JADYXP020000022">
    <property type="protein sequence ID" value="KAL0102934.1"/>
    <property type="molecule type" value="Genomic_DNA"/>
</dbReference>
<organism evidence="1 2">
    <name type="scientific">Cardiocondyla obscurior</name>
    <dbReference type="NCBI Taxonomy" id="286306"/>
    <lineage>
        <taxon>Eukaryota</taxon>
        <taxon>Metazoa</taxon>
        <taxon>Ecdysozoa</taxon>
        <taxon>Arthropoda</taxon>
        <taxon>Hexapoda</taxon>
        <taxon>Insecta</taxon>
        <taxon>Pterygota</taxon>
        <taxon>Neoptera</taxon>
        <taxon>Endopterygota</taxon>
        <taxon>Hymenoptera</taxon>
        <taxon>Apocrita</taxon>
        <taxon>Aculeata</taxon>
        <taxon>Formicoidea</taxon>
        <taxon>Formicidae</taxon>
        <taxon>Myrmicinae</taxon>
        <taxon>Cardiocondyla</taxon>
    </lineage>
</organism>
<evidence type="ECO:0008006" key="3">
    <source>
        <dbReference type="Google" id="ProtNLM"/>
    </source>
</evidence>
<gene>
    <name evidence="1" type="ORF">PUN28_018319</name>
</gene>
<comment type="caution">
    <text evidence="1">The sequence shown here is derived from an EMBL/GenBank/DDBJ whole genome shotgun (WGS) entry which is preliminary data.</text>
</comment>
<name>A0AAW2EKP8_9HYME</name>
<proteinExistence type="predicted"/>
<reference evidence="1 2" key="1">
    <citation type="submission" date="2023-03" db="EMBL/GenBank/DDBJ databases">
        <title>High recombination rates correlate with genetic variation in Cardiocondyla obscurior ants.</title>
        <authorList>
            <person name="Errbii M."/>
        </authorList>
    </citation>
    <scope>NUCLEOTIDE SEQUENCE [LARGE SCALE GENOMIC DNA]</scope>
    <source>
        <strain evidence="1">Alpha-2009</strain>
        <tissue evidence="1">Whole body</tissue>
    </source>
</reference>
<dbReference type="AlphaFoldDB" id="A0AAW2EKP8"/>
<protein>
    <recommendedName>
        <fullName evidence="3">Secreted protein</fullName>
    </recommendedName>
</protein>
<dbReference type="Proteomes" id="UP001430953">
    <property type="component" value="Unassembled WGS sequence"/>
</dbReference>
<sequence>MKCMRVISVLMNACVALDNNSITPSSAGVPLLSFRAIYLLRVSRRPRKSVSGNLLKSDFMSKLLTLTGGALFAEANSHFDRYFVCVRVTLTRHGAFWRRAINCILVLNGKKKKKKKKTEKNIRTLTRNSLRSIKIAYPVACEMCRIYHHLQQQTHSH</sequence>